<comment type="subcellular location">
    <subcellularLocation>
        <location evidence="1">Cell inner membrane</location>
    </subcellularLocation>
</comment>
<evidence type="ECO:0000256" key="6">
    <source>
        <dbReference type="ARBA" id="ARBA00023315"/>
    </source>
</evidence>
<protein>
    <submittedName>
        <fullName evidence="8">Lipid A biosynthesis (KDO)2-(Lauroyl)-lipid IVA acyltransferase</fullName>
    </submittedName>
</protein>
<dbReference type="Pfam" id="PF03279">
    <property type="entry name" value="Lip_A_acyltrans"/>
    <property type="match status" value="1"/>
</dbReference>
<accession>D4CTJ8</accession>
<dbReference type="AlphaFoldDB" id="D4CTJ8"/>
<dbReference type="GO" id="GO:0009247">
    <property type="term" value="P:glycolipid biosynthetic process"/>
    <property type="evidence" value="ECO:0007669"/>
    <property type="project" value="UniProtKB-ARBA"/>
</dbReference>
<reference evidence="8 9" key="1">
    <citation type="submission" date="2010-02" db="EMBL/GenBank/DDBJ databases">
        <authorList>
            <person name="Weinstock G."/>
            <person name="Sodergren E."/>
            <person name="Clifton S."/>
            <person name="Fulton L."/>
            <person name="Fulton B."/>
            <person name="Courtney L."/>
            <person name="Fronick C."/>
            <person name="Harrison M."/>
            <person name="Strong C."/>
            <person name="Farmer C."/>
            <person name="Delahaunty K."/>
            <person name="Markovic C."/>
            <person name="Hall O."/>
            <person name="Minx P."/>
            <person name="Tomlinson C."/>
            <person name="Mitreva M."/>
            <person name="Nelson J."/>
            <person name="Hou S."/>
            <person name="Wollam A."/>
            <person name="Pepin K.H."/>
            <person name="Johnson M."/>
            <person name="Bhonagiri V."/>
            <person name="Zhang X."/>
            <person name="Suruliraj S."/>
            <person name="Warren W."/>
            <person name="Chinwalla A."/>
            <person name="Mardis E.R."/>
            <person name="Wilson R.K."/>
        </authorList>
    </citation>
    <scope>NUCLEOTIDE SEQUENCE [LARGE SCALE GENOMIC DNA]</scope>
    <source>
        <strain evidence="8 9">ATCC 33693</strain>
    </source>
</reference>
<dbReference type="CDD" id="cd07984">
    <property type="entry name" value="LPLAT_LABLAT-like"/>
    <property type="match status" value="1"/>
</dbReference>
<dbReference type="STRING" id="546275.FUSPEROL_00719"/>
<dbReference type="PANTHER" id="PTHR30606:SF10">
    <property type="entry name" value="PHOSPHATIDYLINOSITOL MANNOSIDE ACYLTRANSFERASE"/>
    <property type="match status" value="1"/>
</dbReference>
<organism evidence="8 9">
    <name type="scientific">Fusobacterium periodonticum ATCC 33693</name>
    <dbReference type="NCBI Taxonomy" id="546275"/>
    <lineage>
        <taxon>Bacteria</taxon>
        <taxon>Fusobacteriati</taxon>
        <taxon>Fusobacteriota</taxon>
        <taxon>Fusobacteriia</taxon>
        <taxon>Fusobacteriales</taxon>
        <taxon>Fusobacteriaceae</taxon>
        <taxon>Fusobacterium</taxon>
    </lineage>
</organism>
<evidence type="ECO:0000256" key="5">
    <source>
        <dbReference type="ARBA" id="ARBA00023136"/>
    </source>
</evidence>
<feature type="transmembrane region" description="Helical" evidence="7">
    <location>
        <begin position="6"/>
        <end position="26"/>
    </location>
</feature>
<sequence length="290" mass="34925">MIILKLIFDFIIYLIFLIFIFIFKILPSKIKLKFSEFLGLLLYYLIPKGRKLSLRNLNLILNEQYNYNLTENQIKDIAIKSYKNTMKSFLLPFWIYEYGKKYPPIIHNLELLEKLKETNDRIILATLHYGFFHMSMYPIIDEPMFIIVRPVPNKFIEAYMNKIRFKKNMLSFTEQNIKALFKHKKSKGFFIMLNDVRKPDGEKVTFFNLPTTASGFTAFYSIRENLPIIVIHNEVDSNNICNIYINEIIYPENYTNKNDLTDKLLKVYEKIILNNPEQWYWFQDRWINKK</sequence>
<dbReference type="EMBL" id="ACJY01000041">
    <property type="protein sequence ID" value="EFE87332.1"/>
    <property type="molecule type" value="Genomic_DNA"/>
</dbReference>
<dbReference type="GO" id="GO:0016746">
    <property type="term" value="F:acyltransferase activity"/>
    <property type="evidence" value="ECO:0007669"/>
    <property type="project" value="UniProtKB-KW"/>
</dbReference>
<dbReference type="GeneID" id="78419006"/>
<dbReference type="GO" id="GO:0005886">
    <property type="term" value="C:plasma membrane"/>
    <property type="evidence" value="ECO:0007669"/>
    <property type="project" value="UniProtKB-SubCell"/>
</dbReference>
<keyword evidence="5 7" id="KW-0472">Membrane</keyword>
<dbReference type="PANTHER" id="PTHR30606">
    <property type="entry name" value="LIPID A BIOSYNTHESIS LAUROYL ACYLTRANSFERASE"/>
    <property type="match status" value="1"/>
</dbReference>
<evidence type="ECO:0000256" key="2">
    <source>
        <dbReference type="ARBA" id="ARBA00022475"/>
    </source>
</evidence>
<proteinExistence type="predicted"/>
<keyword evidence="7" id="KW-1133">Transmembrane helix</keyword>
<name>D4CTJ8_9FUSO</name>
<keyword evidence="4 8" id="KW-0808">Transferase</keyword>
<dbReference type="Proteomes" id="UP000003748">
    <property type="component" value="Unassembled WGS sequence"/>
</dbReference>
<evidence type="ECO:0000256" key="1">
    <source>
        <dbReference type="ARBA" id="ARBA00004533"/>
    </source>
</evidence>
<evidence type="ECO:0000256" key="7">
    <source>
        <dbReference type="SAM" id="Phobius"/>
    </source>
</evidence>
<keyword evidence="6 8" id="KW-0012">Acyltransferase</keyword>
<dbReference type="InterPro" id="IPR004960">
    <property type="entry name" value="LipA_acyltrans"/>
</dbReference>
<dbReference type="eggNOG" id="COG1560">
    <property type="taxonomic scope" value="Bacteria"/>
</dbReference>
<dbReference type="HOGENOM" id="CLU_969084_0_0_0"/>
<evidence type="ECO:0000313" key="8">
    <source>
        <dbReference type="EMBL" id="EFE87332.1"/>
    </source>
</evidence>
<keyword evidence="3" id="KW-0997">Cell inner membrane</keyword>
<dbReference type="RefSeq" id="WP_005971844.1">
    <property type="nucleotide sequence ID" value="NZ_GG665893.1"/>
</dbReference>
<keyword evidence="7" id="KW-0812">Transmembrane</keyword>
<gene>
    <name evidence="8" type="ORF">FUSPEROL_00719</name>
</gene>
<comment type="caution">
    <text evidence="8">The sequence shown here is derived from an EMBL/GenBank/DDBJ whole genome shotgun (WGS) entry which is preliminary data.</text>
</comment>
<evidence type="ECO:0000313" key="9">
    <source>
        <dbReference type="Proteomes" id="UP000003748"/>
    </source>
</evidence>
<evidence type="ECO:0000256" key="4">
    <source>
        <dbReference type="ARBA" id="ARBA00022679"/>
    </source>
</evidence>
<keyword evidence="2" id="KW-1003">Cell membrane</keyword>
<evidence type="ECO:0000256" key="3">
    <source>
        <dbReference type="ARBA" id="ARBA00022519"/>
    </source>
</evidence>